<dbReference type="Pfam" id="PF00535">
    <property type="entry name" value="Glycos_transf_2"/>
    <property type="match status" value="1"/>
</dbReference>
<accession>A0A5J4S6R5</accession>
<dbReference type="EMBL" id="SNRY01000367">
    <property type="protein sequence ID" value="KAA6341764.1"/>
    <property type="molecule type" value="Genomic_DNA"/>
</dbReference>
<keyword evidence="2" id="KW-0808">Transferase</keyword>
<reference evidence="2" key="1">
    <citation type="submission" date="2019-03" db="EMBL/GenBank/DDBJ databases">
        <title>Single cell metagenomics reveals metabolic interactions within the superorganism composed of flagellate Streblomastix strix and complex community of Bacteroidetes bacteria on its surface.</title>
        <authorList>
            <person name="Treitli S.C."/>
            <person name="Kolisko M."/>
            <person name="Husnik F."/>
            <person name="Keeling P."/>
            <person name="Hampl V."/>
        </authorList>
    </citation>
    <scope>NUCLEOTIDE SEQUENCE</scope>
    <source>
        <strain evidence="2">STM</strain>
    </source>
</reference>
<name>A0A5J4S6R5_9ZZZZ</name>
<organism evidence="2">
    <name type="scientific">termite gut metagenome</name>
    <dbReference type="NCBI Taxonomy" id="433724"/>
    <lineage>
        <taxon>unclassified sequences</taxon>
        <taxon>metagenomes</taxon>
        <taxon>organismal metagenomes</taxon>
    </lineage>
</organism>
<protein>
    <submittedName>
        <fullName evidence="2">UDP-Glc:alpha-D-GlcNAc-diphosphoundecaprenol beta-1 3-glucosyltransferase</fullName>
        <ecNumber evidence="2">2.4.1.305</ecNumber>
    </submittedName>
</protein>
<comment type="caution">
    <text evidence="2">The sequence shown here is derived from an EMBL/GenBank/DDBJ whole genome shotgun (WGS) entry which is preliminary data.</text>
</comment>
<proteinExistence type="predicted"/>
<keyword evidence="2" id="KW-0328">Glycosyltransferase</keyword>
<dbReference type="AlphaFoldDB" id="A0A5J4S6R5"/>
<feature type="domain" description="Glycosyltransferase 2-like" evidence="1">
    <location>
        <begin position="248"/>
        <end position="388"/>
    </location>
</feature>
<dbReference type="Gene3D" id="3.90.550.10">
    <property type="entry name" value="Spore Coat Polysaccharide Biosynthesis Protein SpsA, Chain A"/>
    <property type="match status" value="2"/>
</dbReference>
<dbReference type="GO" id="GO:0016757">
    <property type="term" value="F:glycosyltransferase activity"/>
    <property type="evidence" value="ECO:0007669"/>
    <property type="project" value="UniProtKB-KW"/>
</dbReference>
<dbReference type="CDD" id="cd00761">
    <property type="entry name" value="Glyco_tranf_GTA_type"/>
    <property type="match status" value="1"/>
</dbReference>
<sequence>MNLKINCFIPFINQSQAAKTVQNLRTNEHVGKIYLLSAVNAGGAKVEGGELIRIDSLQSGKTIKAIAAHADTEQILLYTKYTTLELGYFALERMAHIAKDSSAGMVYADHYQIAEGVKKNAPVIDYQQGSLRDDFNFGSVLLFQSATFKEVAARVNETYLSAGLYDLRLKLSQNHSLVHLNEYLYSEIEEDTRKSGDKIFDYVDPKNRAVQIEMEQACTEHLKTIDGYLAPQFKEIDFNAGSFEQEASVIIPVRNRIRTIRDAIRSVLNQQTNFSFNLIIIDNHSTDGTTAAIDEFAEDKRVIHLIPERNDLGIGGCWNYGVHHPSCGKFAVQLDSDDVYSDEHTLQTMVNAFYEQKCAMVVGTYRMTDFHINEIPPGIIDHKEWTPENGRNNALRINGLGAPRAFHTLVLRDVKVPNTSYGEDYALGLYFSRYYQIGRVYEVVYLCRRWDDNSDASLDIEKMNAHNLYKDRIRTWELQARIELNRKKQK</sequence>
<dbReference type="EC" id="2.4.1.305" evidence="2"/>
<dbReference type="InterPro" id="IPR050834">
    <property type="entry name" value="Glycosyltransf_2"/>
</dbReference>
<dbReference type="SUPFAM" id="SSF53448">
    <property type="entry name" value="Nucleotide-diphospho-sugar transferases"/>
    <property type="match status" value="1"/>
</dbReference>
<dbReference type="InterPro" id="IPR001173">
    <property type="entry name" value="Glyco_trans_2-like"/>
</dbReference>
<evidence type="ECO:0000259" key="1">
    <source>
        <dbReference type="Pfam" id="PF00535"/>
    </source>
</evidence>
<evidence type="ECO:0000313" key="2">
    <source>
        <dbReference type="EMBL" id="KAA6341764.1"/>
    </source>
</evidence>
<dbReference type="InterPro" id="IPR029044">
    <property type="entry name" value="Nucleotide-diphossugar_trans"/>
</dbReference>
<gene>
    <name evidence="2" type="ORF">EZS27_010454</name>
</gene>
<dbReference type="PANTHER" id="PTHR43685">
    <property type="entry name" value="GLYCOSYLTRANSFERASE"/>
    <property type="match status" value="1"/>
</dbReference>
<dbReference type="PANTHER" id="PTHR43685:SF2">
    <property type="entry name" value="GLYCOSYLTRANSFERASE 2-LIKE DOMAIN-CONTAINING PROTEIN"/>
    <property type="match status" value="1"/>
</dbReference>